<evidence type="ECO:0000256" key="1">
    <source>
        <dbReference type="ARBA" id="ARBA00001933"/>
    </source>
</evidence>
<reference evidence="8 9" key="1">
    <citation type="submission" date="2017-09" db="EMBL/GenBank/DDBJ databases">
        <authorList>
            <person name="Lee N."/>
            <person name="Cho B.-K."/>
        </authorList>
    </citation>
    <scope>NUCLEOTIDE SEQUENCE [LARGE SCALE GENOMIC DNA]</scope>
    <source>
        <strain evidence="8 9">ATCC 27465</strain>
    </source>
</reference>
<proteinExistence type="inferred from homology"/>
<comment type="similarity">
    <text evidence="5">Belongs to the DegT/DnrJ/EryC1 family. L-glutamine:2-deoxy-scyllo-inosose/scyllo-inosose aminotransferase subfamily.</text>
</comment>
<dbReference type="EC" id="2.6.1.100" evidence="7"/>
<dbReference type="RefSeq" id="WP_150514408.1">
    <property type="nucleotide sequence ID" value="NZ_BMSQ01000006.1"/>
</dbReference>
<keyword evidence="4 6" id="KW-0663">Pyridoxal phosphate</keyword>
<accession>A0A5P2XM88</accession>
<dbReference type="PANTHER" id="PTHR30244">
    <property type="entry name" value="TRANSAMINASE"/>
    <property type="match status" value="1"/>
</dbReference>
<dbReference type="CDD" id="cd00616">
    <property type="entry name" value="AHBA_syn"/>
    <property type="match status" value="1"/>
</dbReference>
<dbReference type="InterPro" id="IPR000653">
    <property type="entry name" value="DegT/StrS_aminotransferase"/>
</dbReference>
<keyword evidence="10" id="KW-1185">Reference proteome</keyword>
<dbReference type="Gene3D" id="3.40.640.10">
    <property type="entry name" value="Type I PLP-dependent aspartate aminotransferase-like (Major domain)"/>
    <property type="match status" value="1"/>
</dbReference>
<evidence type="ECO:0000256" key="3">
    <source>
        <dbReference type="ARBA" id="ARBA00022679"/>
    </source>
</evidence>
<dbReference type="EMBL" id="CP023690">
    <property type="protein sequence ID" value="QEV63552.1"/>
    <property type="molecule type" value="Genomic_DNA"/>
</dbReference>
<dbReference type="GO" id="GO:0000271">
    <property type="term" value="P:polysaccharide biosynthetic process"/>
    <property type="evidence" value="ECO:0007669"/>
    <property type="project" value="TreeGrafter"/>
</dbReference>
<dbReference type="Proteomes" id="UP000326505">
    <property type="component" value="Chromosome"/>
</dbReference>
<name>A0A5P2XM88_STRST</name>
<dbReference type="GO" id="GO:0047310">
    <property type="term" value="F:glutamine-scyllo-inositol transaminase activity"/>
    <property type="evidence" value="ECO:0007669"/>
    <property type="project" value="UniProtKB-EC"/>
</dbReference>
<keyword evidence="3 8" id="KW-0808">Transferase</keyword>
<organism evidence="8 9">
    <name type="scientific">Streptomyces spectabilis</name>
    <dbReference type="NCBI Taxonomy" id="68270"/>
    <lineage>
        <taxon>Bacteria</taxon>
        <taxon>Bacillati</taxon>
        <taxon>Actinomycetota</taxon>
        <taxon>Actinomycetes</taxon>
        <taxon>Kitasatosporales</taxon>
        <taxon>Streptomycetaceae</taxon>
        <taxon>Streptomyces</taxon>
    </lineage>
</organism>
<sequence length="439" mass="46250">MSAVRSSPLALLGGTPVHDGAWPAWPQAPDSTLALLNAAATSGRWAVSGIYTGTPSFERRFSDAFAAYHAAPGVTPYAVPTTNGSAALTIAMEALGVGPGTEVIVPGLTWVACASAAHALGATPVLVDVDPHTLSISADAAKAAVTDRTRAILVVHAYCSGADVDAFQELSLSTGIPVIEDCSQAHGAEWRGRKVGTFGTIGVFSLQQTKVLTCGEGGVVLTTSPELHDRLQQYRANGRRYTAHPVAGQLELEDVGAVEGHNHSMSEFHAAVALSQLEFLEEQTARRERNAAVLTDLLAAVPGVSTLPAPAGLTRRTYYDFVIRLDAELLGPVPVDRVVDAMSAELNMFFETLDTPLNANPLYVPLKSPRTPGSDEARRGLDPGRFELPAATAAYRTCFAFLHQALLGTERDVTAIATAVEKVVTHLDQLGDGAERGRA</sequence>
<dbReference type="AlphaFoldDB" id="A0A5P2XM88"/>
<evidence type="ECO:0000313" key="9">
    <source>
        <dbReference type="Proteomes" id="UP000326505"/>
    </source>
</evidence>
<dbReference type="InterPro" id="IPR015422">
    <property type="entry name" value="PyrdxlP-dep_Trfase_small"/>
</dbReference>
<keyword evidence="2 8" id="KW-0032">Aminotransferase</keyword>
<evidence type="ECO:0000256" key="6">
    <source>
        <dbReference type="RuleBase" id="RU004508"/>
    </source>
</evidence>
<comment type="cofactor">
    <cofactor evidence="1">
        <name>pyridoxal 5'-phosphate</name>
        <dbReference type="ChEBI" id="CHEBI:597326"/>
    </cofactor>
</comment>
<evidence type="ECO:0000256" key="4">
    <source>
        <dbReference type="ARBA" id="ARBA00022898"/>
    </source>
</evidence>
<dbReference type="Proteomes" id="UP000549009">
    <property type="component" value="Unassembled WGS sequence"/>
</dbReference>
<dbReference type="OrthoDB" id="9804264at2"/>
<dbReference type="Pfam" id="PF01041">
    <property type="entry name" value="DegT_DnrJ_EryC1"/>
    <property type="match status" value="1"/>
</dbReference>
<dbReference type="EMBL" id="JACHJD010000007">
    <property type="protein sequence ID" value="MBB5105558.1"/>
    <property type="molecule type" value="Genomic_DNA"/>
</dbReference>
<dbReference type="EC" id="2.6.1.101" evidence="7"/>
<dbReference type="InterPro" id="IPR015424">
    <property type="entry name" value="PyrdxlP-dep_Trfase"/>
</dbReference>
<evidence type="ECO:0000256" key="2">
    <source>
        <dbReference type="ARBA" id="ARBA00022576"/>
    </source>
</evidence>
<dbReference type="InterPro" id="IPR015421">
    <property type="entry name" value="PyrdxlP-dep_Trfase_major"/>
</dbReference>
<dbReference type="PANTHER" id="PTHR30244:SF34">
    <property type="entry name" value="DTDP-4-AMINO-4,6-DIDEOXYGALACTOSE TRANSAMINASE"/>
    <property type="match status" value="1"/>
</dbReference>
<dbReference type="SUPFAM" id="SSF53383">
    <property type="entry name" value="PLP-dependent transferases"/>
    <property type="match status" value="1"/>
</dbReference>
<gene>
    <name evidence="8" type="ORF">CP982_36640</name>
    <name evidence="7" type="ORF">FHS40_004653</name>
</gene>
<evidence type="ECO:0000256" key="5">
    <source>
        <dbReference type="ARBA" id="ARBA00038398"/>
    </source>
</evidence>
<evidence type="ECO:0000313" key="7">
    <source>
        <dbReference type="EMBL" id="MBB5105558.1"/>
    </source>
</evidence>
<dbReference type="Gene3D" id="3.90.1150.10">
    <property type="entry name" value="Aspartate Aminotransferase, domain 1"/>
    <property type="match status" value="1"/>
</dbReference>
<evidence type="ECO:0000313" key="10">
    <source>
        <dbReference type="Proteomes" id="UP000549009"/>
    </source>
</evidence>
<reference evidence="7 10" key="2">
    <citation type="submission" date="2020-08" db="EMBL/GenBank/DDBJ databases">
        <title>Genomic Encyclopedia of Type Strains, Phase III (KMG-III): the genomes of soil and plant-associated and newly described type strains.</title>
        <authorList>
            <person name="Whitman W."/>
        </authorList>
    </citation>
    <scope>NUCLEOTIDE SEQUENCE [LARGE SCALE GENOMIC DNA]</scope>
    <source>
        <strain evidence="7 10">CECT 3146</strain>
    </source>
</reference>
<evidence type="ECO:0000313" key="8">
    <source>
        <dbReference type="EMBL" id="QEV63552.1"/>
    </source>
</evidence>
<dbReference type="KEGG" id="sspb:CP982_36640"/>
<dbReference type="GO" id="GO:0030170">
    <property type="term" value="F:pyridoxal phosphate binding"/>
    <property type="evidence" value="ECO:0007669"/>
    <property type="project" value="TreeGrafter"/>
</dbReference>
<dbReference type="EC" id="2.6.1.50" evidence="7"/>
<protein>
    <submittedName>
        <fullName evidence="8">DegT/DnrJ/EryC1/StrS family aminotransferase</fullName>
    </submittedName>
    <submittedName>
        <fullName evidence="7">L-glutamine:scyllo-inosose aminotransferase/L-glutamine:2-deoxy-scyllo-inosose/3-amino-2,3-dideoxy-scyllo-inosose aminotransferase</fullName>
        <ecNumber evidence="7">2.6.1.100</ecNumber>
        <ecNumber evidence="7">2.6.1.101</ecNumber>
        <ecNumber evidence="7">2.6.1.50</ecNumber>
    </submittedName>
</protein>